<dbReference type="RefSeq" id="WP_193718590.1">
    <property type="nucleotide sequence ID" value="NZ_JACSPN010000002.1"/>
</dbReference>
<dbReference type="AlphaFoldDB" id="A0A9D5U823"/>
<feature type="domain" description="Stress-response A/B barrel" evidence="2">
    <location>
        <begin position="2"/>
        <end position="93"/>
    </location>
</feature>
<accession>A0A9D5U823</accession>
<organism evidence="3 4">
    <name type="scientific">Oerskovia douganii</name>
    <dbReference type="NCBI Taxonomy" id="2762210"/>
    <lineage>
        <taxon>Bacteria</taxon>
        <taxon>Bacillati</taxon>
        <taxon>Actinomycetota</taxon>
        <taxon>Actinomycetes</taxon>
        <taxon>Micrococcales</taxon>
        <taxon>Cellulomonadaceae</taxon>
        <taxon>Oerskovia</taxon>
    </lineage>
</organism>
<reference evidence="3 4" key="1">
    <citation type="submission" date="2020-08" db="EMBL/GenBank/DDBJ databases">
        <title>A Genomic Blueprint of the Chicken Gut Microbiome.</title>
        <authorList>
            <person name="Gilroy R."/>
            <person name="Ravi A."/>
            <person name="Getino M."/>
            <person name="Pursley I."/>
            <person name="Horton D.L."/>
            <person name="Alikhan N.-F."/>
            <person name="Baker D."/>
            <person name="Gharbi K."/>
            <person name="Hall N."/>
            <person name="Watson M."/>
            <person name="Adriaenssens E.M."/>
            <person name="Foster-Nyarko E."/>
            <person name="Jarju S."/>
            <person name="Secka A."/>
            <person name="Antonio M."/>
            <person name="Oren A."/>
            <person name="Chaudhuri R."/>
            <person name="La Ragione R.M."/>
            <person name="Hildebrand F."/>
            <person name="Pallen M.J."/>
        </authorList>
    </citation>
    <scope>NUCLEOTIDE SEQUENCE [LARGE SCALE GENOMIC DNA]</scope>
    <source>
        <strain evidence="3 4">Sa1BUA8</strain>
    </source>
</reference>
<dbReference type="PANTHER" id="PTHR33178:SF10">
    <property type="entry name" value="STRESS-RESPONSE A_B BARREL DOMAIN-CONTAINING PROTEIN"/>
    <property type="match status" value="1"/>
</dbReference>
<dbReference type="InterPro" id="IPR013097">
    <property type="entry name" value="Dabb"/>
</dbReference>
<dbReference type="SUPFAM" id="SSF54909">
    <property type="entry name" value="Dimeric alpha+beta barrel"/>
    <property type="match status" value="1"/>
</dbReference>
<evidence type="ECO:0000313" key="4">
    <source>
        <dbReference type="Proteomes" id="UP000822993"/>
    </source>
</evidence>
<dbReference type="PROSITE" id="PS51502">
    <property type="entry name" value="S_R_A_B_BARREL"/>
    <property type="match status" value="1"/>
</dbReference>
<sequence>MIRHTVAFRLRHPAGSAAEADFLSDARVLAQIPGVERFEQLRQTSTKNAFTFGFSMEFADAEAYAAYDGHPDHRAFVAQRWVPEVEDFLEIDYEPLTTG</sequence>
<dbReference type="InterPro" id="IPR011008">
    <property type="entry name" value="Dimeric_a/b-barrel"/>
</dbReference>
<name>A0A9D5U823_9CELL</name>
<dbReference type="EMBL" id="JACSPN010000002">
    <property type="protein sequence ID" value="MBE7699271.1"/>
    <property type="molecule type" value="Genomic_DNA"/>
</dbReference>
<dbReference type="PANTHER" id="PTHR33178">
    <property type="match status" value="1"/>
</dbReference>
<gene>
    <name evidence="3" type="ORF">H9623_02980</name>
</gene>
<comment type="subunit">
    <text evidence="1">Homodimer.</text>
</comment>
<protein>
    <submittedName>
        <fullName evidence="3">Dabb family protein</fullName>
    </submittedName>
</protein>
<dbReference type="Proteomes" id="UP000822993">
    <property type="component" value="Unassembled WGS sequence"/>
</dbReference>
<evidence type="ECO:0000256" key="1">
    <source>
        <dbReference type="ARBA" id="ARBA00011738"/>
    </source>
</evidence>
<dbReference type="SMART" id="SM00886">
    <property type="entry name" value="Dabb"/>
    <property type="match status" value="1"/>
</dbReference>
<dbReference type="InterPro" id="IPR044662">
    <property type="entry name" value="HS1/DABB1-like"/>
</dbReference>
<dbReference type="Pfam" id="PF07876">
    <property type="entry name" value="Dabb"/>
    <property type="match status" value="1"/>
</dbReference>
<comment type="caution">
    <text evidence="3">The sequence shown here is derived from an EMBL/GenBank/DDBJ whole genome shotgun (WGS) entry which is preliminary data.</text>
</comment>
<proteinExistence type="predicted"/>
<keyword evidence="4" id="KW-1185">Reference proteome</keyword>
<evidence type="ECO:0000313" key="3">
    <source>
        <dbReference type="EMBL" id="MBE7699271.1"/>
    </source>
</evidence>
<evidence type="ECO:0000259" key="2">
    <source>
        <dbReference type="PROSITE" id="PS51502"/>
    </source>
</evidence>
<dbReference type="Gene3D" id="3.30.70.100">
    <property type="match status" value="1"/>
</dbReference>